<evidence type="ECO:0000313" key="1">
    <source>
        <dbReference type="EMBL" id="CAP24769.1"/>
    </source>
</evidence>
<proteinExistence type="predicted"/>
<dbReference type="HOGENOM" id="CLU_1679497_0_0_1"/>
<evidence type="ECO:0000313" key="2">
    <source>
        <dbReference type="Proteomes" id="UP000008549"/>
    </source>
</evidence>
<gene>
    <name evidence="1" type="ORF">CBG03969</name>
    <name evidence="1" type="ORF">CBG_03969</name>
</gene>
<sequence>MDHFNSMSRDDLRKEVIKLLDIMSGGVKSKRILKSQQLKSMSTPELLTFIREHLQVNQAEIRTFPNVPLKEIFPYDDLIFSDYKETRKGIQKKDSQKSENFAVRSETKELCVGEDREEWYHHACQELMMNMENLQSRGSDSHSTMAFGNVNIKPNLL</sequence>
<dbReference type="RefSeq" id="XP_002639382.1">
    <property type="nucleotide sequence ID" value="XM_002639336.1"/>
</dbReference>
<accession>A8WVV6</accession>
<organism evidence="1 2">
    <name type="scientific">Caenorhabditis briggsae</name>
    <dbReference type="NCBI Taxonomy" id="6238"/>
    <lineage>
        <taxon>Eukaryota</taxon>
        <taxon>Metazoa</taxon>
        <taxon>Ecdysozoa</taxon>
        <taxon>Nematoda</taxon>
        <taxon>Chromadorea</taxon>
        <taxon>Rhabditida</taxon>
        <taxon>Rhabditina</taxon>
        <taxon>Rhabditomorpha</taxon>
        <taxon>Rhabditoidea</taxon>
        <taxon>Rhabditidae</taxon>
        <taxon>Peloderinae</taxon>
        <taxon>Caenorhabditis</taxon>
    </lineage>
</organism>
<dbReference type="KEGG" id="cbr:CBG_03969"/>
<dbReference type="CTD" id="8581375"/>
<dbReference type="InParanoid" id="A8WVV6"/>
<protein>
    <submittedName>
        <fullName evidence="1">Protein CBG03969</fullName>
    </submittedName>
</protein>
<reference evidence="1 2" key="2">
    <citation type="journal article" date="2011" name="PLoS Genet.">
        <title>Caenorhabditis briggsae recombinant inbred line genotypes reveal inter-strain incompatibility and the evolution of recombination.</title>
        <authorList>
            <person name="Ross J.A."/>
            <person name="Koboldt D.C."/>
            <person name="Staisch J.E."/>
            <person name="Chamberlin H.M."/>
            <person name="Gupta B.P."/>
            <person name="Miller R.D."/>
            <person name="Baird S.E."/>
            <person name="Haag E.S."/>
        </authorList>
    </citation>
    <scope>NUCLEOTIDE SEQUENCE [LARGE SCALE GENOMIC DNA]</scope>
    <source>
        <strain evidence="1 2">AF16</strain>
    </source>
</reference>
<dbReference type="GeneID" id="8581375"/>
<reference evidence="1 2" key="1">
    <citation type="journal article" date="2003" name="PLoS Biol.">
        <title>The genome sequence of Caenorhabditis briggsae: a platform for comparative genomics.</title>
        <authorList>
            <person name="Stein L.D."/>
            <person name="Bao Z."/>
            <person name="Blasiar D."/>
            <person name="Blumenthal T."/>
            <person name="Brent M.R."/>
            <person name="Chen N."/>
            <person name="Chinwalla A."/>
            <person name="Clarke L."/>
            <person name="Clee C."/>
            <person name="Coghlan A."/>
            <person name="Coulson A."/>
            <person name="D'Eustachio P."/>
            <person name="Fitch D.H."/>
            <person name="Fulton L.A."/>
            <person name="Fulton R.E."/>
            <person name="Griffiths-Jones S."/>
            <person name="Harris T.W."/>
            <person name="Hillier L.W."/>
            <person name="Kamath R."/>
            <person name="Kuwabara P.E."/>
            <person name="Mardis E.R."/>
            <person name="Marra M.A."/>
            <person name="Miner T.L."/>
            <person name="Minx P."/>
            <person name="Mullikin J.C."/>
            <person name="Plumb R.W."/>
            <person name="Rogers J."/>
            <person name="Schein J.E."/>
            <person name="Sohrmann M."/>
            <person name="Spieth J."/>
            <person name="Stajich J.E."/>
            <person name="Wei C."/>
            <person name="Willey D."/>
            <person name="Wilson R.K."/>
            <person name="Durbin R."/>
            <person name="Waterston R.H."/>
        </authorList>
    </citation>
    <scope>NUCLEOTIDE SEQUENCE [LARGE SCALE GENOMIC DNA]</scope>
    <source>
        <strain evidence="1 2">AF16</strain>
    </source>
</reference>
<dbReference type="AlphaFoldDB" id="A8WVV6"/>
<dbReference type="EMBL" id="HE600906">
    <property type="protein sequence ID" value="CAP24769.1"/>
    <property type="molecule type" value="Genomic_DNA"/>
</dbReference>
<name>A8WVV6_CAEBR</name>
<dbReference type="Proteomes" id="UP000008549">
    <property type="component" value="Unassembled WGS sequence"/>
</dbReference>
<keyword evidence="2" id="KW-1185">Reference proteome</keyword>